<dbReference type="PROSITE" id="PS01124">
    <property type="entry name" value="HTH_ARAC_FAMILY_2"/>
    <property type="match status" value="1"/>
</dbReference>
<proteinExistence type="predicted"/>
<dbReference type="GO" id="GO:0043565">
    <property type="term" value="F:sequence-specific DNA binding"/>
    <property type="evidence" value="ECO:0007669"/>
    <property type="project" value="InterPro"/>
</dbReference>
<keyword evidence="2" id="KW-0238">DNA-binding</keyword>
<dbReference type="InterPro" id="IPR018060">
    <property type="entry name" value="HTH_AraC"/>
</dbReference>
<reference evidence="5 6" key="1">
    <citation type="submission" date="2011-01" db="EMBL/GenBank/DDBJ databases">
        <authorList>
            <person name="Muzny D."/>
            <person name="Qin X."/>
            <person name="Deng J."/>
            <person name="Jiang H."/>
            <person name="Liu Y."/>
            <person name="Qu J."/>
            <person name="Song X.-Z."/>
            <person name="Zhang L."/>
            <person name="Thornton R."/>
            <person name="Coyle M."/>
            <person name="Francisco L."/>
            <person name="Jackson L."/>
            <person name="Javaid M."/>
            <person name="Korchina V."/>
            <person name="Kovar C."/>
            <person name="Mata R."/>
            <person name="Mathew T."/>
            <person name="Ngo R."/>
            <person name="Nguyen L."/>
            <person name="Nguyen N."/>
            <person name="Okwuonu G."/>
            <person name="Ongeri F."/>
            <person name="Pham C."/>
            <person name="Simmons D."/>
            <person name="Wilczek-Boney K."/>
            <person name="Hale W."/>
            <person name="Jakkamsetti A."/>
            <person name="Pham P."/>
            <person name="Ruth R."/>
            <person name="San Lucas F."/>
            <person name="Warren J."/>
            <person name="Zhang J."/>
            <person name="Zhao Z."/>
            <person name="Zhou C."/>
            <person name="Zhu D."/>
            <person name="Lee S."/>
            <person name="Bess C."/>
            <person name="Blankenburg K."/>
            <person name="Forbes L."/>
            <person name="Fu Q."/>
            <person name="Gubbala S."/>
            <person name="Hirani K."/>
            <person name="Jayaseelan J.C."/>
            <person name="Lara F."/>
            <person name="Munidasa M."/>
            <person name="Palculict T."/>
            <person name="Patil S."/>
            <person name="Pu L.-L."/>
            <person name="Saada N."/>
            <person name="Tang L."/>
            <person name="Weissenberger G."/>
            <person name="Zhu Y."/>
            <person name="Hemphill L."/>
            <person name="Shang Y."/>
            <person name="Youmans B."/>
            <person name="Ayvaz T."/>
            <person name="Ross M."/>
            <person name="Santibanez J."/>
            <person name="Aqrawi P."/>
            <person name="Gross S."/>
            <person name="Joshi V."/>
            <person name="Fowler G."/>
            <person name="Nazareth L."/>
            <person name="Reid J."/>
            <person name="Worley K."/>
            <person name="Petrosino J."/>
            <person name="Highlander S."/>
            <person name="Gibbs R."/>
        </authorList>
    </citation>
    <scope>NUCLEOTIDE SEQUENCE [LARGE SCALE GENOMIC DNA]</scope>
    <source>
        <strain evidence="5 6">ATCC 25976</strain>
    </source>
</reference>
<evidence type="ECO:0000259" key="4">
    <source>
        <dbReference type="PROSITE" id="PS01124"/>
    </source>
</evidence>
<name>E8KK45_9PAST</name>
<gene>
    <name evidence="5" type="ORF">HMPREF0027_2212</name>
</gene>
<dbReference type="InterPro" id="IPR009057">
    <property type="entry name" value="Homeodomain-like_sf"/>
</dbReference>
<dbReference type="Gene3D" id="1.10.10.60">
    <property type="entry name" value="Homeodomain-like"/>
    <property type="match status" value="1"/>
</dbReference>
<comment type="caution">
    <text evidence="5">The sequence shown here is derived from an EMBL/GenBank/DDBJ whole genome shotgun (WGS) entry which is preliminary data.</text>
</comment>
<evidence type="ECO:0000313" key="5">
    <source>
        <dbReference type="EMBL" id="EFX90737.1"/>
    </source>
</evidence>
<keyword evidence="6" id="KW-1185">Reference proteome</keyword>
<dbReference type="Proteomes" id="UP000005467">
    <property type="component" value="Unassembled WGS sequence"/>
</dbReference>
<dbReference type="AlphaFoldDB" id="E8KK45"/>
<dbReference type="SUPFAM" id="SSF46689">
    <property type="entry name" value="Homeodomain-like"/>
    <property type="match status" value="1"/>
</dbReference>
<evidence type="ECO:0000313" key="6">
    <source>
        <dbReference type="Proteomes" id="UP000005467"/>
    </source>
</evidence>
<dbReference type="HOGENOM" id="CLU_000445_81_20_6"/>
<keyword evidence="3" id="KW-0804">Transcription</keyword>
<organism evidence="5 6">
    <name type="scientific">Actinobacillus ureae ATCC 25976</name>
    <dbReference type="NCBI Taxonomy" id="887324"/>
    <lineage>
        <taxon>Bacteria</taxon>
        <taxon>Pseudomonadati</taxon>
        <taxon>Pseudomonadota</taxon>
        <taxon>Gammaproteobacteria</taxon>
        <taxon>Pasteurellales</taxon>
        <taxon>Pasteurellaceae</taxon>
        <taxon>Actinobacillus</taxon>
    </lineage>
</organism>
<evidence type="ECO:0000256" key="3">
    <source>
        <dbReference type="ARBA" id="ARBA00023163"/>
    </source>
</evidence>
<evidence type="ECO:0000256" key="2">
    <source>
        <dbReference type="ARBA" id="ARBA00023125"/>
    </source>
</evidence>
<accession>E8KK45</accession>
<dbReference type="Pfam" id="PF12833">
    <property type="entry name" value="HTH_18"/>
    <property type="match status" value="1"/>
</dbReference>
<protein>
    <submittedName>
        <fullName evidence="5">Transcriptional regulator, AraC family</fullName>
    </submittedName>
</protein>
<dbReference type="EMBL" id="AEVG01000143">
    <property type="protein sequence ID" value="EFX90737.1"/>
    <property type="molecule type" value="Genomic_DNA"/>
</dbReference>
<keyword evidence="1" id="KW-0805">Transcription regulation</keyword>
<evidence type="ECO:0000256" key="1">
    <source>
        <dbReference type="ARBA" id="ARBA00023015"/>
    </source>
</evidence>
<feature type="domain" description="HTH araC/xylS-type" evidence="4">
    <location>
        <begin position="1"/>
        <end position="54"/>
    </location>
</feature>
<sequence length="61" mass="7355">MIHEEKLNRAKYMLQFTNISIQEISEICGYPSLPYFYSVFKKEYLDTPKAFRQSHHKILVE</sequence>
<dbReference type="GO" id="GO:0003700">
    <property type="term" value="F:DNA-binding transcription factor activity"/>
    <property type="evidence" value="ECO:0007669"/>
    <property type="project" value="InterPro"/>
</dbReference>
<dbReference type="PANTHER" id="PTHR43280:SF2">
    <property type="entry name" value="HTH-TYPE TRANSCRIPTIONAL REGULATOR EXSA"/>
    <property type="match status" value="1"/>
</dbReference>
<dbReference type="PANTHER" id="PTHR43280">
    <property type="entry name" value="ARAC-FAMILY TRANSCRIPTIONAL REGULATOR"/>
    <property type="match status" value="1"/>
</dbReference>